<dbReference type="PIRSF" id="PIRSF016789">
    <property type="entry name" value="DUF454"/>
    <property type="match status" value="1"/>
</dbReference>
<evidence type="ECO:0000313" key="3">
    <source>
        <dbReference type="Proteomes" id="UP000231658"/>
    </source>
</evidence>
<reference evidence="2 3" key="1">
    <citation type="submission" date="2016-07" db="EMBL/GenBank/DDBJ databases">
        <authorList>
            <person name="Lefevre C.T."/>
        </authorList>
    </citation>
    <scope>NUCLEOTIDE SEQUENCE [LARGE SCALE GENOMIC DNA]</scope>
    <source>
        <strain evidence="2">PR1</strain>
    </source>
</reference>
<organism evidence="2 3">
    <name type="scientific">Candidatus Terasakiella magnetica</name>
    <dbReference type="NCBI Taxonomy" id="1867952"/>
    <lineage>
        <taxon>Bacteria</taxon>
        <taxon>Pseudomonadati</taxon>
        <taxon>Pseudomonadota</taxon>
        <taxon>Alphaproteobacteria</taxon>
        <taxon>Rhodospirillales</taxon>
        <taxon>Terasakiellaceae</taxon>
        <taxon>Terasakiella</taxon>
    </lineage>
</organism>
<gene>
    <name evidence="2" type="ORF">MTBPR1_120050</name>
</gene>
<dbReference type="OrthoDB" id="9816293at2"/>
<keyword evidence="1" id="KW-0472">Membrane</keyword>
<keyword evidence="1" id="KW-0812">Transmembrane</keyword>
<dbReference type="Pfam" id="PF04304">
    <property type="entry name" value="DUF454"/>
    <property type="match status" value="1"/>
</dbReference>
<evidence type="ECO:0000313" key="2">
    <source>
        <dbReference type="EMBL" id="SCA55744.1"/>
    </source>
</evidence>
<proteinExistence type="predicted"/>
<dbReference type="EMBL" id="FLYE01000004">
    <property type="protein sequence ID" value="SCA55744.1"/>
    <property type="molecule type" value="Genomic_DNA"/>
</dbReference>
<sequence length="130" mass="14462">MTRNVRKTIYLSIGWFFTGLGFVGAFLPILPTTPFLLVAVWAFSKSSPRLKRWLFTHPKYGHHIRNWFEHGAIAPKAKILSLSLMTVSVGFSLLMSENIYVPISLGVIMVAVATFILSRPSPSAVAIKSQ</sequence>
<dbReference type="InterPro" id="IPR007401">
    <property type="entry name" value="DUF454"/>
</dbReference>
<protein>
    <recommendedName>
        <fullName evidence="4">Inner membrane protein YbaN</fullName>
    </recommendedName>
</protein>
<dbReference type="Proteomes" id="UP000231658">
    <property type="component" value="Unassembled WGS sequence"/>
</dbReference>
<dbReference type="GO" id="GO:0005886">
    <property type="term" value="C:plasma membrane"/>
    <property type="evidence" value="ECO:0007669"/>
    <property type="project" value="TreeGrafter"/>
</dbReference>
<dbReference type="PANTHER" id="PTHR35813:SF1">
    <property type="entry name" value="INNER MEMBRANE PROTEIN YBAN"/>
    <property type="match status" value="1"/>
</dbReference>
<dbReference type="RefSeq" id="WP_069186449.1">
    <property type="nucleotide sequence ID" value="NZ_FLYE01000004.1"/>
</dbReference>
<dbReference type="STRING" id="1867952.MTBPR1_120050"/>
<keyword evidence="1" id="KW-1133">Transmembrane helix</keyword>
<keyword evidence="3" id="KW-1185">Reference proteome</keyword>
<name>A0A1C3REV6_9PROT</name>
<dbReference type="PANTHER" id="PTHR35813">
    <property type="entry name" value="INNER MEMBRANE PROTEIN YBAN"/>
    <property type="match status" value="1"/>
</dbReference>
<feature type="transmembrane region" description="Helical" evidence="1">
    <location>
        <begin position="12"/>
        <end position="43"/>
    </location>
</feature>
<evidence type="ECO:0000256" key="1">
    <source>
        <dbReference type="SAM" id="Phobius"/>
    </source>
</evidence>
<dbReference type="AlphaFoldDB" id="A0A1C3REV6"/>
<accession>A0A1C3REV6</accession>
<feature type="transmembrane region" description="Helical" evidence="1">
    <location>
        <begin position="99"/>
        <end position="118"/>
    </location>
</feature>
<evidence type="ECO:0008006" key="4">
    <source>
        <dbReference type="Google" id="ProtNLM"/>
    </source>
</evidence>